<evidence type="ECO:0000256" key="8">
    <source>
        <dbReference type="ARBA" id="ARBA00023163"/>
    </source>
</evidence>
<evidence type="ECO:0000256" key="5">
    <source>
        <dbReference type="ARBA" id="ARBA00022884"/>
    </source>
</evidence>
<accession>A0A1G6RZ74</accession>
<proteinExistence type="inferred from homology"/>
<dbReference type="Proteomes" id="UP000198612">
    <property type="component" value="Unassembled WGS sequence"/>
</dbReference>
<evidence type="ECO:0000256" key="1">
    <source>
        <dbReference type="ARBA" id="ARBA00002945"/>
    </source>
</evidence>
<gene>
    <name evidence="12" type="ORF">BY453_12630</name>
    <name evidence="9" type="ORF">SAMN04488597_12630</name>
    <name evidence="10" type="ORF">SAMN04488598_11031</name>
    <name evidence="11" type="ORF">SAMN04515652_11032</name>
</gene>
<dbReference type="InterPro" id="IPR036482">
    <property type="entry name" value="Regulatory_HutP_sf"/>
</dbReference>
<name>A0A1G6RZ74_9FIRM</name>
<dbReference type="Pfam" id="PF09021">
    <property type="entry name" value="HutP"/>
    <property type="match status" value="1"/>
</dbReference>
<comment type="similarity">
    <text evidence="2">Belongs to the HutP family.</text>
</comment>
<dbReference type="CDD" id="cd11640">
    <property type="entry name" value="HutP"/>
    <property type="match status" value="1"/>
</dbReference>
<dbReference type="GO" id="GO:0003723">
    <property type="term" value="F:RNA binding"/>
    <property type="evidence" value="ECO:0007669"/>
    <property type="project" value="UniProtKB-KW"/>
</dbReference>
<dbReference type="Proteomes" id="UP000199519">
    <property type="component" value="Unassembled WGS sequence"/>
</dbReference>
<comment type="subunit">
    <text evidence="3">Homohexamer.</text>
</comment>
<evidence type="ECO:0000256" key="4">
    <source>
        <dbReference type="ARBA" id="ARBA00019377"/>
    </source>
</evidence>
<evidence type="ECO:0000313" key="10">
    <source>
        <dbReference type="EMBL" id="SDF34280.1"/>
    </source>
</evidence>
<organism evidence="9 16">
    <name type="scientific">Halanaerobium congolense</name>
    <dbReference type="NCBI Taxonomy" id="54121"/>
    <lineage>
        <taxon>Bacteria</taxon>
        <taxon>Bacillati</taxon>
        <taxon>Bacillota</taxon>
        <taxon>Clostridia</taxon>
        <taxon>Halanaerobiales</taxon>
        <taxon>Halanaerobiaceae</taxon>
        <taxon>Halanaerobium</taxon>
    </lineage>
</organism>
<dbReference type="EMBL" id="FOHG01000010">
    <property type="protein sequence ID" value="SES89197.1"/>
    <property type="molecule type" value="Genomic_DNA"/>
</dbReference>
<keyword evidence="5" id="KW-0694">RNA-binding</keyword>
<reference evidence="13 14" key="1">
    <citation type="submission" date="2016-10" db="EMBL/GenBank/DDBJ databases">
        <authorList>
            <person name="Varghese N."/>
            <person name="Submissions S."/>
        </authorList>
    </citation>
    <scope>NUCLEOTIDE SEQUENCE [LARGE SCALE GENOMIC DNA]</scope>
    <source>
        <strain evidence="9 16">WG10</strain>
        <strain evidence="10 14">WG2</strain>
        <strain evidence="11 13">WG5</strain>
    </source>
</reference>
<reference evidence="12 15" key="2">
    <citation type="submission" date="2019-03" db="EMBL/GenBank/DDBJ databases">
        <title>Deep subsurface shale carbon reservoir microbial communities from Ohio and West Virginia, USA.</title>
        <authorList>
            <person name="Wrighton K."/>
        </authorList>
    </citation>
    <scope>NUCLEOTIDE SEQUENCE [LARGE SCALE GENOMIC DNA]</scope>
    <source>
        <strain evidence="12 15">UTICA-S4D12</strain>
    </source>
</reference>
<keyword evidence="6" id="KW-0805">Transcription regulation</keyword>
<evidence type="ECO:0000256" key="6">
    <source>
        <dbReference type="ARBA" id="ARBA00023015"/>
    </source>
</evidence>
<dbReference type="InterPro" id="IPR015111">
    <property type="entry name" value="Regulatory_HutP"/>
</dbReference>
<evidence type="ECO:0000313" key="15">
    <source>
        <dbReference type="Proteomes" id="UP000295758"/>
    </source>
</evidence>
<evidence type="ECO:0000313" key="13">
    <source>
        <dbReference type="Proteomes" id="UP000198612"/>
    </source>
</evidence>
<evidence type="ECO:0000313" key="16">
    <source>
        <dbReference type="Proteomes" id="UP000324896"/>
    </source>
</evidence>
<dbReference type="Proteomes" id="UP000324896">
    <property type="component" value="Unassembled WGS sequence"/>
</dbReference>
<dbReference type="EMBL" id="FMYT01000026">
    <property type="protein sequence ID" value="SDD09899.1"/>
    <property type="molecule type" value="Genomic_DNA"/>
</dbReference>
<evidence type="ECO:0000313" key="12">
    <source>
        <dbReference type="EMBL" id="TDS27611.1"/>
    </source>
</evidence>
<evidence type="ECO:0000256" key="3">
    <source>
        <dbReference type="ARBA" id="ARBA00011643"/>
    </source>
</evidence>
<keyword evidence="7" id="KW-0010">Activator</keyword>
<protein>
    <recommendedName>
        <fullName evidence="4">Hut operon positive regulatory protein</fullName>
    </recommendedName>
</protein>
<dbReference type="EMBL" id="FNBJ01000010">
    <property type="protein sequence ID" value="SDF34280.1"/>
    <property type="molecule type" value="Genomic_DNA"/>
</dbReference>
<evidence type="ECO:0000256" key="7">
    <source>
        <dbReference type="ARBA" id="ARBA00023159"/>
    </source>
</evidence>
<dbReference type="Gene3D" id="3.40.1510.10">
    <property type="entry name" value="Hut operon regulatory protein HutP"/>
    <property type="match status" value="1"/>
</dbReference>
<dbReference type="STRING" id="54121.SAMN04515653_11253"/>
<evidence type="ECO:0000313" key="14">
    <source>
        <dbReference type="Proteomes" id="UP000199519"/>
    </source>
</evidence>
<evidence type="ECO:0000256" key="2">
    <source>
        <dbReference type="ARBA" id="ARBA00009992"/>
    </source>
</evidence>
<evidence type="ECO:0000313" key="11">
    <source>
        <dbReference type="EMBL" id="SES89197.1"/>
    </source>
</evidence>
<sequence>MEHNSLETAKAAIKMSISSRSEEKVLKKEFAADEINTAAVDFGGEFNKSVPEIIERAVIAAKRENIIDNSHVAQGAVAGAAHDALAQIMPRTMGLNVGGKIGVARSGEHIVVAVFFGVGMFNLNEVTVGLSHRSLLDNQKS</sequence>
<dbReference type="Proteomes" id="UP000295758">
    <property type="component" value="Unassembled WGS sequence"/>
</dbReference>
<keyword evidence="8" id="KW-0804">Transcription</keyword>
<dbReference type="OrthoDB" id="1629373at2"/>
<dbReference type="RefSeq" id="WP_081374535.1">
    <property type="nucleotide sequence ID" value="NZ_FMYT01000026.1"/>
</dbReference>
<dbReference type="AlphaFoldDB" id="A0A1G6RZ74"/>
<keyword evidence="14" id="KW-1185">Reference proteome</keyword>
<comment type="function">
    <text evidence="1">Antiterminator that binds to cis-acting regulatory sequences on the mRNA in the presence of histidine, thereby suppressing transcription termination and activating the hut operon for histidine utilization.</text>
</comment>
<dbReference type="EMBL" id="SOAA01000026">
    <property type="protein sequence ID" value="TDS27611.1"/>
    <property type="molecule type" value="Genomic_DNA"/>
</dbReference>
<evidence type="ECO:0000313" key="9">
    <source>
        <dbReference type="EMBL" id="SDD09899.1"/>
    </source>
</evidence>